<organism evidence="2 3">
    <name type="scientific">Handroanthus impetiginosus</name>
    <dbReference type="NCBI Taxonomy" id="429701"/>
    <lineage>
        <taxon>Eukaryota</taxon>
        <taxon>Viridiplantae</taxon>
        <taxon>Streptophyta</taxon>
        <taxon>Embryophyta</taxon>
        <taxon>Tracheophyta</taxon>
        <taxon>Spermatophyta</taxon>
        <taxon>Magnoliopsida</taxon>
        <taxon>eudicotyledons</taxon>
        <taxon>Gunneridae</taxon>
        <taxon>Pentapetalae</taxon>
        <taxon>asterids</taxon>
        <taxon>lamiids</taxon>
        <taxon>Lamiales</taxon>
        <taxon>Bignoniaceae</taxon>
        <taxon>Crescentiina</taxon>
        <taxon>Tabebuia alliance</taxon>
        <taxon>Handroanthus</taxon>
    </lineage>
</organism>
<sequence length="69" mass="8340">MIWLILLTISILLHPHTTNTPHTKEEYTYQIQFHLKLMKELGRLSLIWLQSSKCNLLLFFYDAYLINLY</sequence>
<reference evidence="3" key="1">
    <citation type="journal article" date="2018" name="Gigascience">
        <title>Genome assembly of the Pink Ipe (Handroanthus impetiginosus, Bignoniaceae), a highly valued, ecologically keystone Neotropical timber forest tree.</title>
        <authorList>
            <person name="Silva-Junior O.B."/>
            <person name="Grattapaglia D."/>
            <person name="Novaes E."/>
            <person name="Collevatti R.G."/>
        </authorList>
    </citation>
    <scope>NUCLEOTIDE SEQUENCE [LARGE SCALE GENOMIC DNA]</scope>
    <source>
        <strain evidence="3">cv. UFG-1</strain>
    </source>
</reference>
<dbReference type="AlphaFoldDB" id="A0A2G9HGM5"/>
<evidence type="ECO:0000313" key="3">
    <source>
        <dbReference type="Proteomes" id="UP000231279"/>
    </source>
</evidence>
<gene>
    <name evidence="2" type="ORF">CDL12_10690</name>
</gene>
<proteinExistence type="predicted"/>
<name>A0A2G9HGM5_9LAMI</name>
<feature type="signal peptide" evidence="1">
    <location>
        <begin position="1"/>
        <end position="18"/>
    </location>
</feature>
<feature type="chain" id="PRO_5013668210" description="Secreted protein" evidence="1">
    <location>
        <begin position="19"/>
        <end position="69"/>
    </location>
</feature>
<accession>A0A2G9HGM5</accession>
<keyword evidence="3" id="KW-1185">Reference proteome</keyword>
<evidence type="ECO:0000313" key="2">
    <source>
        <dbReference type="EMBL" id="PIN16665.1"/>
    </source>
</evidence>
<dbReference type="EMBL" id="NKXS01001817">
    <property type="protein sequence ID" value="PIN16665.1"/>
    <property type="molecule type" value="Genomic_DNA"/>
</dbReference>
<evidence type="ECO:0000256" key="1">
    <source>
        <dbReference type="SAM" id="SignalP"/>
    </source>
</evidence>
<dbReference type="Proteomes" id="UP000231279">
    <property type="component" value="Unassembled WGS sequence"/>
</dbReference>
<comment type="caution">
    <text evidence="2">The sequence shown here is derived from an EMBL/GenBank/DDBJ whole genome shotgun (WGS) entry which is preliminary data.</text>
</comment>
<evidence type="ECO:0008006" key="4">
    <source>
        <dbReference type="Google" id="ProtNLM"/>
    </source>
</evidence>
<protein>
    <recommendedName>
        <fullName evidence="4">Secreted protein</fullName>
    </recommendedName>
</protein>
<keyword evidence="1" id="KW-0732">Signal</keyword>